<name>A0ABS9KX50_9BACT</name>
<sequence>MKRSVQLRLLLVISVAAISIMSYSFTPAPGGEGFEVYKNNKLVLQQFGSDMKNVKTLQLDDIRSTDMLTIKYSHCGQVGKNRHIIIRSTGNTELKNWQFANISTGDKGMTFPPAEIIKNGTKDHKVNVFYTSTEIPKERLLITLQFKS</sequence>
<proteinExistence type="predicted"/>
<reference evidence="2" key="1">
    <citation type="submission" date="2022-01" db="EMBL/GenBank/DDBJ databases">
        <authorList>
            <person name="Jo J.-H."/>
            <person name="Im W.-T."/>
        </authorList>
    </citation>
    <scope>NUCLEOTIDE SEQUENCE</scope>
    <source>
        <strain evidence="2">NA20</strain>
    </source>
</reference>
<gene>
    <name evidence="2" type="ORF">LZZ85_21570</name>
</gene>
<comment type="caution">
    <text evidence="2">The sequence shown here is derived from an EMBL/GenBank/DDBJ whole genome shotgun (WGS) entry which is preliminary data.</text>
</comment>
<keyword evidence="1" id="KW-0732">Signal</keyword>
<protein>
    <recommendedName>
        <fullName evidence="4">DUF4625 domain-containing protein</fullName>
    </recommendedName>
</protein>
<feature type="signal peptide" evidence="1">
    <location>
        <begin position="1"/>
        <end position="24"/>
    </location>
</feature>
<dbReference type="RefSeq" id="WP_237875438.1">
    <property type="nucleotide sequence ID" value="NZ_JAKLTR010000016.1"/>
</dbReference>
<dbReference type="EMBL" id="JAKLTR010000016">
    <property type="protein sequence ID" value="MCG2616901.1"/>
    <property type="molecule type" value="Genomic_DNA"/>
</dbReference>
<evidence type="ECO:0008006" key="4">
    <source>
        <dbReference type="Google" id="ProtNLM"/>
    </source>
</evidence>
<accession>A0ABS9KX50</accession>
<dbReference type="Proteomes" id="UP001165367">
    <property type="component" value="Unassembled WGS sequence"/>
</dbReference>
<feature type="chain" id="PRO_5047292611" description="DUF4625 domain-containing protein" evidence="1">
    <location>
        <begin position="25"/>
        <end position="148"/>
    </location>
</feature>
<evidence type="ECO:0000313" key="2">
    <source>
        <dbReference type="EMBL" id="MCG2616901.1"/>
    </source>
</evidence>
<evidence type="ECO:0000313" key="3">
    <source>
        <dbReference type="Proteomes" id="UP001165367"/>
    </source>
</evidence>
<organism evidence="2 3">
    <name type="scientific">Terrimonas ginsenosidimutans</name>
    <dbReference type="NCBI Taxonomy" id="2908004"/>
    <lineage>
        <taxon>Bacteria</taxon>
        <taxon>Pseudomonadati</taxon>
        <taxon>Bacteroidota</taxon>
        <taxon>Chitinophagia</taxon>
        <taxon>Chitinophagales</taxon>
        <taxon>Chitinophagaceae</taxon>
        <taxon>Terrimonas</taxon>
    </lineage>
</organism>
<keyword evidence="3" id="KW-1185">Reference proteome</keyword>
<evidence type="ECO:0000256" key="1">
    <source>
        <dbReference type="SAM" id="SignalP"/>
    </source>
</evidence>